<feature type="repeat" description="ANK" evidence="3">
    <location>
        <begin position="315"/>
        <end position="336"/>
    </location>
</feature>
<dbReference type="Gene3D" id="1.25.40.20">
    <property type="entry name" value="Ankyrin repeat-containing domain"/>
    <property type="match status" value="1"/>
</dbReference>
<keyword evidence="1" id="KW-0677">Repeat</keyword>
<keyword evidence="5" id="KW-1185">Reference proteome</keyword>
<keyword evidence="2 3" id="KW-0040">ANK repeat</keyword>
<feature type="compositionally biased region" description="Basic and acidic residues" evidence="4">
    <location>
        <begin position="1"/>
        <end position="14"/>
    </location>
</feature>
<dbReference type="PROSITE" id="PS50088">
    <property type="entry name" value="ANK_REPEAT"/>
    <property type="match status" value="4"/>
</dbReference>
<organism evidence="5 6">
    <name type="scientific">Aplysia californica</name>
    <name type="common">California sea hare</name>
    <dbReference type="NCBI Taxonomy" id="6500"/>
    <lineage>
        <taxon>Eukaryota</taxon>
        <taxon>Metazoa</taxon>
        <taxon>Spiralia</taxon>
        <taxon>Lophotrochozoa</taxon>
        <taxon>Mollusca</taxon>
        <taxon>Gastropoda</taxon>
        <taxon>Heterobranchia</taxon>
        <taxon>Euthyneura</taxon>
        <taxon>Tectipleura</taxon>
        <taxon>Aplysiida</taxon>
        <taxon>Aplysioidea</taxon>
        <taxon>Aplysiidae</taxon>
        <taxon>Aplysia</taxon>
    </lineage>
</organism>
<dbReference type="SUPFAM" id="SSF48403">
    <property type="entry name" value="Ankyrin repeat"/>
    <property type="match status" value="1"/>
</dbReference>
<evidence type="ECO:0000256" key="2">
    <source>
        <dbReference type="ARBA" id="ARBA00023043"/>
    </source>
</evidence>
<proteinExistence type="predicted"/>
<reference evidence="6" key="1">
    <citation type="submission" date="2025-08" db="UniProtKB">
        <authorList>
            <consortium name="RefSeq"/>
        </authorList>
    </citation>
    <scope>IDENTIFICATION</scope>
</reference>
<dbReference type="RefSeq" id="XP_005100816.1">
    <property type="nucleotide sequence ID" value="XM_005100759.3"/>
</dbReference>
<dbReference type="PANTHER" id="PTHR46680:SF3">
    <property type="entry name" value="NF-KAPPA-B INHIBITOR CACTUS"/>
    <property type="match status" value="1"/>
</dbReference>
<dbReference type="InterPro" id="IPR002110">
    <property type="entry name" value="Ankyrin_rpt"/>
</dbReference>
<evidence type="ECO:0000256" key="1">
    <source>
        <dbReference type="ARBA" id="ARBA00022737"/>
    </source>
</evidence>
<accession>A0ABM0JT10</accession>
<evidence type="ECO:0000313" key="5">
    <source>
        <dbReference type="Proteomes" id="UP000694888"/>
    </source>
</evidence>
<dbReference type="PANTHER" id="PTHR46680">
    <property type="entry name" value="NF-KAPPA-B INHIBITOR ALPHA"/>
    <property type="match status" value="1"/>
</dbReference>
<gene>
    <name evidence="6" type="primary">LOC101863680</name>
</gene>
<feature type="repeat" description="ANK" evidence="3">
    <location>
        <begin position="230"/>
        <end position="251"/>
    </location>
</feature>
<dbReference type="InterPro" id="IPR036770">
    <property type="entry name" value="Ankyrin_rpt-contain_sf"/>
</dbReference>
<feature type="region of interest" description="Disordered" evidence="4">
    <location>
        <begin position="1"/>
        <end position="42"/>
    </location>
</feature>
<dbReference type="GeneID" id="101863680"/>
<feature type="repeat" description="ANK" evidence="3">
    <location>
        <begin position="197"/>
        <end position="229"/>
    </location>
</feature>
<protein>
    <submittedName>
        <fullName evidence="6">NF-kappa-B inhibitor cactus</fullName>
    </submittedName>
</protein>
<feature type="repeat" description="ANK" evidence="3">
    <location>
        <begin position="281"/>
        <end position="313"/>
    </location>
</feature>
<sequence length="400" mass="44317">MHDSDKFKTMEESKLSPTVFRSDSDISTDGGDEQIDSGIDSIDLHRSDMARACPLGALEDIDEDQEKHNLGSIDLNKALSAMNIDGESPTPAKDKDSGVYMSFVSNNSEELGQFISNSVDDFVTLDDSCKRSFMEVEGGDALTPEHVTPEQIKDFVATDDNGDSLLNVCIINHRTEESLTLINMAPDYDWLNIPNTTWQTPLHLAASTGQEDIVRRLICAGANVLMQDHRGNTPLHCACAHGYEQVVRHFLVPVHYEETRQNRYKIPFQRLPQCSGVRNYEGDTCLHIAAKSRNLTIMRMLLEAGADPNVGEGKAGRTVLHLAAESGDEAMVRMLIGKRKVDLNALDYARRTPARLAYGRVKLGIVALLERHGASVVELSDSSDSDWHEVEMECRYHASG</sequence>
<dbReference type="Pfam" id="PF12796">
    <property type="entry name" value="Ank_2"/>
    <property type="match status" value="2"/>
</dbReference>
<evidence type="ECO:0000313" key="6">
    <source>
        <dbReference type="RefSeq" id="XP_005100816.1"/>
    </source>
</evidence>
<feature type="compositionally biased region" description="Polar residues" evidence="4">
    <location>
        <begin position="15"/>
        <end position="27"/>
    </location>
</feature>
<dbReference type="Proteomes" id="UP000694888">
    <property type="component" value="Unplaced"/>
</dbReference>
<dbReference type="InterPro" id="IPR051070">
    <property type="entry name" value="NF-kappa-B_inhibitor"/>
</dbReference>
<evidence type="ECO:0000256" key="4">
    <source>
        <dbReference type="SAM" id="MobiDB-lite"/>
    </source>
</evidence>
<dbReference type="PRINTS" id="PR01415">
    <property type="entry name" value="ANKYRIN"/>
</dbReference>
<evidence type="ECO:0000256" key="3">
    <source>
        <dbReference type="PROSITE-ProRule" id="PRU00023"/>
    </source>
</evidence>
<dbReference type="SMART" id="SM00248">
    <property type="entry name" value="ANK"/>
    <property type="match status" value="5"/>
</dbReference>
<name>A0ABM0JT10_APLCA</name>
<dbReference type="PROSITE" id="PS50297">
    <property type="entry name" value="ANK_REP_REGION"/>
    <property type="match status" value="4"/>
</dbReference>